<gene>
    <name evidence="2" type="ORF">GX523_07950</name>
</gene>
<comment type="caution">
    <text evidence="2">The sequence shown here is derived from an EMBL/GenBank/DDBJ whole genome shotgun (WGS) entry which is preliminary data.</text>
</comment>
<sequence>MKKVVLCIILSFVFLLIPSCQSNKSVGERTIEGFLLELYQVENTEDYQELNEKLSRYLQEISNSMPRQIGMQTMDPEDFAELFKPYSAKFKKYCSEDVLQELFRTRYIIKYDQLAWEEECQFYVRDIQITKDQGAQYSYTIEIEKRLKDGSTQAKNGEGIVQLDEEGYVNRFIITKRVDF</sequence>
<evidence type="ECO:0000313" key="2">
    <source>
        <dbReference type="EMBL" id="HHY26664.1"/>
    </source>
</evidence>
<organism evidence="2 3">
    <name type="scientific">Desulfitobacterium dehalogenans</name>
    <dbReference type="NCBI Taxonomy" id="36854"/>
    <lineage>
        <taxon>Bacteria</taxon>
        <taxon>Bacillati</taxon>
        <taxon>Bacillota</taxon>
        <taxon>Clostridia</taxon>
        <taxon>Eubacteriales</taxon>
        <taxon>Desulfitobacteriaceae</taxon>
        <taxon>Desulfitobacterium</taxon>
    </lineage>
</organism>
<dbReference type="AlphaFoldDB" id="A0A7C6Z446"/>
<feature type="chain" id="PRO_5039079915" description="Lipoprotein" evidence="1">
    <location>
        <begin position="23"/>
        <end position="180"/>
    </location>
</feature>
<evidence type="ECO:0000256" key="1">
    <source>
        <dbReference type="SAM" id="SignalP"/>
    </source>
</evidence>
<accession>A0A7C6Z446</accession>
<evidence type="ECO:0008006" key="4">
    <source>
        <dbReference type="Google" id="ProtNLM"/>
    </source>
</evidence>
<keyword evidence="1" id="KW-0732">Signal</keyword>
<feature type="signal peptide" evidence="1">
    <location>
        <begin position="1"/>
        <end position="22"/>
    </location>
</feature>
<reference evidence="2 3" key="1">
    <citation type="journal article" date="2020" name="Biotechnol. Biofuels">
        <title>New insights from the biogas microbiome by comprehensive genome-resolved metagenomics of nearly 1600 species originating from multiple anaerobic digesters.</title>
        <authorList>
            <person name="Campanaro S."/>
            <person name="Treu L."/>
            <person name="Rodriguez-R L.M."/>
            <person name="Kovalovszki A."/>
            <person name="Ziels R.M."/>
            <person name="Maus I."/>
            <person name="Zhu X."/>
            <person name="Kougias P.G."/>
            <person name="Basile A."/>
            <person name="Luo G."/>
            <person name="Schluter A."/>
            <person name="Konstantinidis K.T."/>
            <person name="Angelidaki I."/>
        </authorList>
    </citation>
    <scope>NUCLEOTIDE SEQUENCE [LARGE SCALE GENOMIC DNA]</scope>
    <source>
        <strain evidence="2">AS05jafATM_4</strain>
    </source>
</reference>
<proteinExistence type="predicted"/>
<protein>
    <recommendedName>
        <fullName evidence="4">Lipoprotein</fullName>
    </recommendedName>
</protein>
<dbReference type="Proteomes" id="UP000553059">
    <property type="component" value="Unassembled WGS sequence"/>
</dbReference>
<evidence type="ECO:0000313" key="3">
    <source>
        <dbReference type="Proteomes" id="UP000553059"/>
    </source>
</evidence>
<dbReference type="EMBL" id="DUTF01000174">
    <property type="protein sequence ID" value="HHY26664.1"/>
    <property type="molecule type" value="Genomic_DNA"/>
</dbReference>
<name>A0A7C6Z446_9FIRM</name>